<organism evidence="1 2">
    <name type="scientific">Dendroctonus ponderosae</name>
    <name type="common">Mountain pine beetle</name>
    <dbReference type="NCBI Taxonomy" id="77166"/>
    <lineage>
        <taxon>Eukaryota</taxon>
        <taxon>Metazoa</taxon>
        <taxon>Ecdysozoa</taxon>
        <taxon>Arthropoda</taxon>
        <taxon>Hexapoda</taxon>
        <taxon>Insecta</taxon>
        <taxon>Pterygota</taxon>
        <taxon>Neoptera</taxon>
        <taxon>Endopterygota</taxon>
        <taxon>Coleoptera</taxon>
        <taxon>Polyphaga</taxon>
        <taxon>Cucujiformia</taxon>
        <taxon>Curculionidae</taxon>
        <taxon>Scolytinae</taxon>
        <taxon>Dendroctonus</taxon>
    </lineage>
</organism>
<sequence>MTTTIAIQIRARMGHRALRRKTTTTAIVQRVGKGRTAVRQKSSAIVHHVKVQLELVNVAK</sequence>
<evidence type="ECO:0000313" key="1">
    <source>
        <dbReference type="EMBL" id="ERL83655.1"/>
    </source>
</evidence>
<name>U4U0T3_DENPD</name>
<dbReference type="AlphaFoldDB" id="U4U0T3"/>
<evidence type="ECO:0000313" key="2">
    <source>
        <dbReference type="Proteomes" id="UP000030742"/>
    </source>
</evidence>
<reference evidence="1 2" key="1">
    <citation type="journal article" date="2013" name="Genome Biol.">
        <title>Draft genome of the mountain pine beetle, Dendroctonus ponderosae Hopkins, a major forest pest.</title>
        <authorList>
            <person name="Keeling C.I."/>
            <person name="Yuen M.M."/>
            <person name="Liao N.Y."/>
            <person name="Docking T.R."/>
            <person name="Chan S.K."/>
            <person name="Taylor G.A."/>
            <person name="Palmquist D.L."/>
            <person name="Jackman S.D."/>
            <person name="Nguyen A."/>
            <person name="Li M."/>
            <person name="Henderson H."/>
            <person name="Janes J.K."/>
            <person name="Zhao Y."/>
            <person name="Pandoh P."/>
            <person name="Moore R."/>
            <person name="Sperling F.A."/>
            <person name="Huber D.P."/>
            <person name="Birol I."/>
            <person name="Jones S.J."/>
            <person name="Bohlmann J."/>
        </authorList>
    </citation>
    <scope>NUCLEOTIDE SEQUENCE</scope>
</reference>
<gene>
    <name evidence="1" type="ORF">D910_00817</name>
</gene>
<dbReference type="EMBL" id="KB630536">
    <property type="protein sequence ID" value="ERL83655.1"/>
    <property type="molecule type" value="Genomic_DNA"/>
</dbReference>
<proteinExistence type="predicted"/>
<accession>U4U0T3</accession>
<protein>
    <submittedName>
        <fullName evidence="1">Uncharacterized protein</fullName>
    </submittedName>
</protein>
<dbReference type="Proteomes" id="UP000030742">
    <property type="component" value="Unassembled WGS sequence"/>
</dbReference>